<keyword evidence="1" id="KW-0175">Coiled coil</keyword>
<dbReference type="PANTHER" id="PTHR38753">
    <property type="entry name" value="SLR1441 PROTEIN"/>
    <property type="match status" value="1"/>
</dbReference>
<evidence type="ECO:0000313" key="2">
    <source>
        <dbReference type="EMBL" id="RKX69064.1"/>
    </source>
</evidence>
<organism evidence="2 3">
    <name type="scientific">candidate division WOR-3 bacterium</name>
    <dbReference type="NCBI Taxonomy" id="2052148"/>
    <lineage>
        <taxon>Bacteria</taxon>
        <taxon>Bacteria division WOR-3</taxon>
    </lineage>
</organism>
<reference evidence="2 3" key="1">
    <citation type="submission" date="2018-06" db="EMBL/GenBank/DDBJ databases">
        <title>Extensive metabolic versatility and redundancy in microbially diverse, dynamic hydrothermal sediments.</title>
        <authorList>
            <person name="Dombrowski N."/>
            <person name="Teske A."/>
            <person name="Baker B.J."/>
        </authorList>
    </citation>
    <scope>NUCLEOTIDE SEQUENCE [LARGE SCALE GENOMIC DNA]</scope>
    <source>
        <strain evidence="2">B36_G15</strain>
    </source>
</reference>
<dbReference type="AlphaFoldDB" id="A0A660SE39"/>
<feature type="coiled-coil region" evidence="1">
    <location>
        <begin position="35"/>
        <end position="97"/>
    </location>
</feature>
<gene>
    <name evidence="2" type="ORF">DRP53_09325</name>
</gene>
<protein>
    <recommendedName>
        <fullName evidence="4">DUF3782 domain-containing protein</fullName>
    </recommendedName>
</protein>
<proteinExistence type="predicted"/>
<evidence type="ECO:0000256" key="1">
    <source>
        <dbReference type="SAM" id="Coils"/>
    </source>
</evidence>
<evidence type="ECO:0008006" key="4">
    <source>
        <dbReference type="Google" id="ProtNLM"/>
    </source>
</evidence>
<dbReference type="EMBL" id="QNBE01000109">
    <property type="protein sequence ID" value="RKX69064.1"/>
    <property type="molecule type" value="Genomic_DNA"/>
</dbReference>
<comment type="caution">
    <text evidence="2">The sequence shown here is derived from an EMBL/GenBank/DDBJ whole genome shotgun (WGS) entry which is preliminary data.</text>
</comment>
<dbReference type="InterPro" id="IPR011335">
    <property type="entry name" value="Restrct_endonuc-II-like"/>
</dbReference>
<dbReference type="Proteomes" id="UP000268469">
    <property type="component" value="Unassembled WGS sequence"/>
</dbReference>
<dbReference type="SUPFAM" id="SSF52980">
    <property type="entry name" value="Restriction endonuclease-like"/>
    <property type="match status" value="1"/>
</dbReference>
<dbReference type="PANTHER" id="PTHR38753:SF1">
    <property type="entry name" value="SLR1441 PROTEIN"/>
    <property type="match status" value="1"/>
</dbReference>
<accession>A0A660SE39</accession>
<evidence type="ECO:0000313" key="3">
    <source>
        <dbReference type="Proteomes" id="UP000268469"/>
    </source>
</evidence>
<name>A0A660SE39_UNCW3</name>
<sequence>MVVVKLTPPSTIDFLHGEIIIVMMKDGFEEIWEILREIAIRQKRTEAAIDRLERSQQKTDEQLKKTSIGIDRLQESQKKTDEQLRRTDAEIDKLRKQMGEFTDGWGRFVEGLVEPSVPKVLAQVGFKIIGIDQRPLRRIDGREMEVDLLCIGRRGRRRVVIAVEVKSSFGVRDVRRYLKQLDQFFEFFIDYRGWDLVGMVAGVRWSKPALVLAEREGHDILATSGETRVLRDQPVVNPRIWRQR</sequence>